<dbReference type="InterPro" id="IPR000192">
    <property type="entry name" value="Aminotrans_V_dom"/>
</dbReference>
<evidence type="ECO:0000313" key="3">
    <source>
        <dbReference type="EMBL" id="QDT38982.1"/>
    </source>
</evidence>
<dbReference type="PANTHER" id="PTHR43092:SF2">
    <property type="entry name" value="HERCYNYLCYSTEINE SULFOXIDE LYASE"/>
    <property type="match status" value="1"/>
</dbReference>
<dbReference type="OrthoDB" id="250246at2"/>
<dbReference type="InterPro" id="IPR015422">
    <property type="entry name" value="PyrdxlP-dep_Trfase_small"/>
</dbReference>
<organism evidence="3 4">
    <name type="scientific">Stratiformator vulcanicus</name>
    <dbReference type="NCBI Taxonomy" id="2527980"/>
    <lineage>
        <taxon>Bacteria</taxon>
        <taxon>Pseudomonadati</taxon>
        <taxon>Planctomycetota</taxon>
        <taxon>Planctomycetia</taxon>
        <taxon>Planctomycetales</taxon>
        <taxon>Planctomycetaceae</taxon>
        <taxon>Stratiformator</taxon>
    </lineage>
</organism>
<keyword evidence="3" id="KW-0413">Isomerase</keyword>
<evidence type="ECO:0000313" key="4">
    <source>
        <dbReference type="Proteomes" id="UP000317318"/>
    </source>
</evidence>
<dbReference type="KEGG" id="svp:Pan189_33820"/>
<reference evidence="3 4" key="1">
    <citation type="submission" date="2019-02" db="EMBL/GenBank/DDBJ databases">
        <title>Deep-cultivation of Planctomycetes and their phenomic and genomic characterization uncovers novel biology.</title>
        <authorList>
            <person name="Wiegand S."/>
            <person name="Jogler M."/>
            <person name="Boedeker C."/>
            <person name="Pinto D."/>
            <person name="Vollmers J."/>
            <person name="Rivas-Marin E."/>
            <person name="Kohn T."/>
            <person name="Peeters S.H."/>
            <person name="Heuer A."/>
            <person name="Rast P."/>
            <person name="Oberbeckmann S."/>
            <person name="Bunk B."/>
            <person name="Jeske O."/>
            <person name="Meyerdierks A."/>
            <person name="Storesund J.E."/>
            <person name="Kallscheuer N."/>
            <person name="Luecker S."/>
            <person name="Lage O.M."/>
            <person name="Pohl T."/>
            <person name="Merkel B.J."/>
            <person name="Hornburger P."/>
            <person name="Mueller R.-W."/>
            <person name="Bruemmer F."/>
            <person name="Labrenz M."/>
            <person name="Spormann A.M."/>
            <person name="Op den Camp H."/>
            <person name="Overmann J."/>
            <person name="Amann R."/>
            <person name="Jetten M.S.M."/>
            <person name="Mascher T."/>
            <person name="Medema M.H."/>
            <person name="Devos D.P."/>
            <person name="Kaster A.-K."/>
            <person name="Ovreas L."/>
            <person name="Rohde M."/>
            <person name="Galperin M.Y."/>
            <person name="Jogler C."/>
        </authorList>
    </citation>
    <scope>NUCLEOTIDE SEQUENCE [LARGE SCALE GENOMIC DNA]</scope>
    <source>
        <strain evidence="3 4">Pan189</strain>
    </source>
</reference>
<dbReference type="RefSeq" id="WP_145365089.1">
    <property type="nucleotide sequence ID" value="NZ_CP036268.1"/>
</dbReference>
<feature type="domain" description="Aminotransferase class V" evidence="2">
    <location>
        <begin position="51"/>
        <end position="386"/>
    </location>
</feature>
<dbReference type="EC" id="5.1.1.17" evidence="3"/>
<dbReference type="PANTHER" id="PTHR43092">
    <property type="entry name" value="L-CYSTEINE DESULFHYDRASE"/>
    <property type="match status" value="1"/>
</dbReference>
<dbReference type="Gene3D" id="3.90.1150.10">
    <property type="entry name" value="Aspartate Aminotransferase, domain 1"/>
    <property type="match status" value="1"/>
</dbReference>
<name>A0A517R542_9PLAN</name>
<dbReference type="SUPFAM" id="SSF53383">
    <property type="entry name" value="PLP-dependent transferases"/>
    <property type="match status" value="1"/>
</dbReference>
<dbReference type="Gene3D" id="3.40.640.10">
    <property type="entry name" value="Type I PLP-dependent aspartate aminotransferase-like (Major domain)"/>
    <property type="match status" value="1"/>
</dbReference>
<dbReference type="InterPro" id="IPR015421">
    <property type="entry name" value="PyrdxlP-dep_Trfase_major"/>
</dbReference>
<gene>
    <name evidence="3" type="primary">cefD</name>
    <name evidence="3" type="ORF">Pan189_33820</name>
</gene>
<proteinExistence type="predicted"/>
<keyword evidence="1" id="KW-0663">Pyridoxal phosphate</keyword>
<dbReference type="GO" id="GO:0045439">
    <property type="term" value="F:isopenicillin-N epimerase activity"/>
    <property type="evidence" value="ECO:0007669"/>
    <property type="project" value="UniProtKB-EC"/>
</dbReference>
<evidence type="ECO:0000256" key="1">
    <source>
        <dbReference type="ARBA" id="ARBA00022898"/>
    </source>
</evidence>
<accession>A0A517R542</accession>
<protein>
    <submittedName>
        <fullName evidence="3">Isopenicillin N epimerase</fullName>
        <ecNumber evidence="3">5.1.1.17</ecNumber>
    </submittedName>
</protein>
<sequence length="403" mass="45425">MSASSVSSKAIRDQWRLREGVTYLNHGSFGPSPEPVLAERERWTRELESQPMDFFVRRIENELEAAADKLGKFVGCEGRDLILVPNATVAMNIVLRNTVLEAGDEVLLTNHEYGAVRRMWQSHCDETGGRIVVASLPRTLGDDAEIVESLFERVSDRTKLIVVSHVTSPTAVILPVEAICRRARERGIQVCVDGPHAPAMVPLSLRKIDCDFYTASCHKWLSAPFGTGFLYVRRKHQQGFKPLIASWGGRLVGGGQASWKDEFHWWGTHDPSAFLAVPAAIEFLEEYGVDRFRTETHQLARYARQRIQDVTGLPANLYGNDDMFGSMITLPLPEVERDASFWKPDPLQIALREQDKIEVPVVHWGGRRFVRVSCHLYNDRPEIDRLAVALGEHLQDHRLGTAP</sequence>
<dbReference type="InterPro" id="IPR015424">
    <property type="entry name" value="PyrdxlP-dep_Trfase"/>
</dbReference>
<evidence type="ECO:0000259" key="2">
    <source>
        <dbReference type="Pfam" id="PF00266"/>
    </source>
</evidence>
<dbReference type="Pfam" id="PF00266">
    <property type="entry name" value="Aminotran_5"/>
    <property type="match status" value="1"/>
</dbReference>
<dbReference type="AlphaFoldDB" id="A0A517R542"/>
<keyword evidence="4" id="KW-1185">Reference proteome</keyword>
<dbReference type="EMBL" id="CP036268">
    <property type="protein sequence ID" value="QDT38982.1"/>
    <property type="molecule type" value="Genomic_DNA"/>
</dbReference>
<dbReference type="Proteomes" id="UP000317318">
    <property type="component" value="Chromosome"/>
</dbReference>